<gene>
    <name evidence="1" type="ORF">M9458_044745</name>
</gene>
<sequence length="97" mass="11115">TDEIVSAMEGDSFTLRTGLTEIQKEDEIETRITRIASGNITTYNDDKFRLRLEKQTGDLTVTNITNEHSGVYQLSIIIRNKKSIKRFTVNVYGEMKL</sequence>
<dbReference type="PANTHER" id="PTHR21063">
    <property type="entry name" value="LFA-3"/>
    <property type="match status" value="1"/>
</dbReference>
<evidence type="ECO:0000313" key="2">
    <source>
        <dbReference type="Proteomes" id="UP001529510"/>
    </source>
</evidence>
<protein>
    <submittedName>
        <fullName evidence="1">Uncharacterized protein</fullName>
    </submittedName>
</protein>
<keyword evidence="2" id="KW-1185">Reference proteome</keyword>
<dbReference type="EMBL" id="JAMKFB020000022">
    <property type="protein sequence ID" value="KAL0161020.1"/>
    <property type="molecule type" value="Genomic_DNA"/>
</dbReference>
<name>A0ABD0NHZ0_CIRMR</name>
<dbReference type="SUPFAM" id="SSF48726">
    <property type="entry name" value="Immunoglobulin"/>
    <property type="match status" value="1"/>
</dbReference>
<dbReference type="Gene3D" id="2.60.40.10">
    <property type="entry name" value="Immunoglobulins"/>
    <property type="match status" value="1"/>
</dbReference>
<dbReference type="PANTHER" id="PTHR21063:SF4">
    <property type="entry name" value="CD48 ANTIGEN-RELATED"/>
    <property type="match status" value="1"/>
</dbReference>
<dbReference type="InterPro" id="IPR013783">
    <property type="entry name" value="Ig-like_fold"/>
</dbReference>
<proteinExistence type="predicted"/>
<dbReference type="Proteomes" id="UP001529510">
    <property type="component" value="Unassembled WGS sequence"/>
</dbReference>
<dbReference type="AlphaFoldDB" id="A0ABD0NHZ0"/>
<reference evidence="1 2" key="1">
    <citation type="submission" date="2024-05" db="EMBL/GenBank/DDBJ databases">
        <title>Genome sequencing and assembly of Indian major carp, Cirrhinus mrigala (Hamilton, 1822).</title>
        <authorList>
            <person name="Mohindra V."/>
            <person name="Chowdhury L.M."/>
            <person name="Lal K."/>
            <person name="Jena J.K."/>
        </authorList>
    </citation>
    <scope>NUCLEOTIDE SEQUENCE [LARGE SCALE GENOMIC DNA]</scope>
    <source>
        <strain evidence="1">CM1030</strain>
        <tissue evidence="1">Blood</tissue>
    </source>
</reference>
<evidence type="ECO:0000313" key="1">
    <source>
        <dbReference type="EMBL" id="KAL0161020.1"/>
    </source>
</evidence>
<accession>A0ABD0NHZ0</accession>
<feature type="non-terminal residue" evidence="1">
    <location>
        <position position="1"/>
    </location>
</feature>
<dbReference type="InterPro" id="IPR036179">
    <property type="entry name" value="Ig-like_dom_sf"/>
</dbReference>
<organism evidence="1 2">
    <name type="scientific">Cirrhinus mrigala</name>
    <name type="common">Mrigala</name>
    <dbReference type="NCBI Taxonomy" id="683832"/>
    <lineage>
        <taxon>Eukaryota</taxon>
        <taxon>Metazoa</taxon>
        <taxon>Chordata</taxon>
        <taxon>Craniata</taxon>
        <taxon>Vertebrata</taxon>
        <taxon>Euteleostomi</taxon>
        <taxon>Actinopterygii</taxon>
        <taxon>Neopterygii</taxon>
        <taxon>Teleostei</taxon>
        <taxon>Ostariophysi</taxon>
        <taxon>Cypriniformes</taxon>
        <taxon>Cyprinidae</taxon>
        <taxon>Labeoninae</taxon>
        <taxon>Labeonini</taxon>
        <taxon>Cirrhinus</taxon>
    </lineage>
</organism>
<comment type="caution">
    <text evidence="1">The sequence shown here is derived from an EMBL/GenBank/DDBJ whole genome shotgun (WGS) entry which is preliminary data.</text>
</comment>